<dbReference type="InterPro" id="IPR000859">
    <property type="entry name" value="CUB_dom"/>
</dbReference>
<evidence type="ECO:0000256" key="3">
    <source>
        <dbReference type="SAM" id="SignalP"/>
    </source>
</evidence>
<name>A0AA88I000_ARTSF</name>
<evidence type="ECO:0000313" key="5">
    <source>
        <dbReference type="EMBL" id="KAK2718834.1"/>
    </source>
</evidence>
<keyword evidence="1" id="KW-1015">Disulfide bond</keyword>
<dbReference type="PROSITE" id="PS01180">
    <property type="entry name" value="CUB"/>
    <property type="match status" value="1"/>
</dbReference>
<proteinExistence type="predicted"/>
<feature type="signal peptide" evidence="3">
    <location>
        <begin position="1"/>
        <end position="15"/>
    </location>
</feature>
<feature type="chain" id="PRO_5041649264" description="CUB domain-containing protein" evidence="3">
    <location>
        <begin position="16"/>
        <end position="321"/>
    </location>
</feature>
<protein>
    <recommendedName>
        <fullName evidence="4">CUB domain-containing protein</fullName>
    </recommendedName>
</protein>
<accession>A0AA88I000</accession>
<evidence type="ECO:0000256" key="1">
    <source>
        <dbReference type="ARBA" id="ARBA00023157"/>
    </source>
</evidence>
<evidence type="ECO:0000259" key="4">
    <source>
        <dbReference type="PROSITE" id="PS01180"/>
    </source>
</evidence>
<feature type="domain" description="CUB" evidence="4">
    <location>
        <begin position="213"/>
        <end position="321"/>
    </location>
</feature>
<sequence length="321" mass="35760">MMYYIIFLFLVLVHSNPIFRDYEGSGSPVPPVIDISELFDNGPGEHFTTSTDIDLYKGYWSWQPESETIEVRQGVLTAQKRFSEPSGDAHLHTVMDYDFTTVSYVTAEINGFKQGSPSLFVSYVDEEGNHADPGFEQEVVFPISEMWLRGKATVIATNLDQSYGKICVQGRNITQENRITIDSIVVYDSSIVPTEPPKPTEPTTTLEPIATNCIFMEVAANTWVWDTPNYPDLYPESRCTHEIKGTAITRIGFSIIQGCSIPDPETADCSNAYVTISDNERLCGNDLSGEYSVSGDTATLEFRGDKDNPGQCQINIVGYFD</sequence>
<reference evidence="5" key="1">
    <citation type="submission" date="2023-07" db="EMBL/GenBank/DDBJ databases">
        <title>Chromosome-level genome assembly of Artemia franciscana.</title>
        <authorList>
            <person name="Jo E."/>
        </authorList>
    </citation>
    <scope>NUCLEOTIDE SEQUENCE</scope>
    <source>
        <tissue evidence="5">Whole body</tissue>
    </source>
</reference>
<dbReference type="EMBL" id="JAVRJZ010000009">
    <property type="protein sequence ID" value="KAK2718834.1"/>
    <property type="molecule type" value="Genomic_DNA"/>
</dbReference>
<dbReference type="SUPFAM" id="SSF49854">
    <property type="entry name" value="Spermadhesin, CUB domain"/>
    <property type="match status" value="1"/>
</dbReference>
<dbReference type="AlphaFoldDB" id="A0AA88I000"/>
<organism evidence="5 6">
    <name type="scientific">Artemia franciscana</name>
    <name type="common">Brine shrimp</name>
    <name type="synonym">Artemia sanfranciscana</name>
    <dbReference type="NCBI Taxonomy" id="6661"/>
    <lineage>
        <taxon>Eukaryota</taxon>
        <taxon>Metazoa</taxon>
        <taxon>Ecdysozoa</taxon>
        <taxon>Arthropoda</taxon>
        <taxon>Crustacea</taxon>
        <taxon>Branchiopoda</taxon>
        <taxon>Anostraca</taxon>
        <taxon>Artemiidae</taxon>
        <taxon>Artemia</taxon>
    </lineage>
</organism>
<keyword evidence="6" id="KW-1185">Reference proteome</keyword>
<gene>
    <name evidence="5" type="ORF">QYM36_005990</name>
</gene>
<comment type="caution">
    <text evidence="5">The sequence shown here is derived from an EMBL/GenBank/DDBJ whole genome shotgun (WGS) entry which is preliminary data.</text>
</comment>
<dbReference type="Gene3D" id="2.60.120.290">
    <property type="entry name" value="Spermadhesin, CUB domain"/>
    <property type="match status" value="1"/>
</dbReference>
<dbReference type="Proteomes" id="UP001187531">
    <property type="component" value="Unassembled WGS sequence"/>
</dbReference>
<comment type="caution">
    <text evidence="2">Lacks conserved residue(s) required for the propagation of feature annotation.</text>
</comment>
<evidence type="ECO:0000313" key="6">
    <source>
        <dbReference type="Proteomes" id="UP001187531"/>
    </source>
</evidence>
<dbReference type="InterPro" id="IPR035914">
    <property type="entry name" value="Sperma_CUB_dom_sf"/>
</dbReference>
<evidence type="ECO:0000256" key="2">
    <source>
        <dbReference type="PROSITE-ProRule" id="PRU00059"/>
    </source>
</evidence>
<keyword evidence="3" id="KW-0732">Signal</keyword>